<keyword evidence="7" id="KW-0460">Magnesium</keyword>
<accession>A0A483CQY5</accession>
<dbReference type="GO" id="GO:0006742">
    <property type="term" value="P:NADP+ catabolic process"/>
    <property type="evidence" value="ECO:0007669"/>
    <property type="project" value="TreeGrafter"/>
</dbReference>
<keyword evidence="12" id="KW-1185">Reference proteome</keyword>
<evidence type="ECO:0000256" key="4">
    <source>
        <dbReference type="ARBA" id="ARBA00012381"/>
    </source>
</evidence>
<dbReference type="GO" id="GO:0035529">
    <property type="term" value="F:NADH pyrophosphatase activity"/>
    <property type="evidence" value="ECO:0007669"/>
    <property type="project" value="TreeGrafter"/>
</dbReference>
<dbReference type="Pfam" id="PF09297">
    <property type="entry name" value="Zn_ribbon_NUD"/>
    <property type="match status" value="1"/>
</dbReference>
<evidence type="ECO:0000313" key="12">
    <source>
        <dbReference type="Proteomes" id="UP000292580"/>
    </source>
</evidence>
<dbReference type="PANTHER" id="PTHR42904">
    <property type="entry name" value="NUDIX HYDROLASE, NUDC SUBFAMILY"/>
    <property type="match status" value="1"/>
</dbReference>
<dbReference type="InterPro" id="IPR000086">
    <property type="entry name" value="NUDIX_hydrolase_dom"/>
</dbReference>
<dbReference type="InterPro" id="IPR049734">
    <property type="entry name" value="NudC-like_C"/>
</dbReference>
<dbReference type="InterPro" id="IPR020084">
    <property type="entry name" value="NUDIX_hydrolase_CS"/>
</dbReference>
<feature type="domain" description="Nudix hydrolase" evidence="10">
    <location>
        <begin position="153"/>
        <end position="278"/>
    </location>
</feature>
<dbReference type="Proteomes" id="UP000292580">
    <property type="component" value="Unassembled WGS sequence"/>
</dbReference>
<dbReference type="PROSITE" id="PS51462">
    <property type="entry name" value="NUDIX"/>
    <property type="match status" value="1"/>
</dbReference>
<keyword evidence="6" id="KW-0378">Hydrolase</keyword>
<dbReference type="CDD" id="cd03429">
    <property type="entry name" value="NUDIX_NADH_pyrophosphatase_Nudt13"/>
    <property type="match status" value="1"/>
</dbReference>
<evidence type="ECO:0000256" key="3">
    <source>
        <dbReference type="ARBA" id="ARBA00009595"/>
    </source>
</evidence>
<dbReference type="PRINTS" id="PR00502">
    <property type="entry name" value="NUDIXFAMILY"/>
</dbReference>
<comment type="cofactor">
    <cofactor evidence="2">
        <name>Zn(2+)</name>
        <dbReference type="ChEBI" id="CHEBI:29105"/>
    </cofactor>
</comment>
<dbReference type="Pfam" id="PF00293">
    <property type="entry name" value="NUDIX"/>
    <property type="match status" value="1"/>
</dbReference>
<keyword evidence="5" id="KW-0479">Metal-binding</keyword>
<evidence type="ECO:0000256" key="2">
    <source>
        <dbReference type="ARBA" id="ARBA00001947"/>
    </source>
</evidence>
<evidence type="ECO:0000256" key="5">
    <source>
        <dbReference type="ARBA" id="ARBA00022723"/>
    </source>
</evidence>
<reference evidence="11 12" key="1">
    <citation type="submission" date="2017-11" db="EMBL/GenBank/DDBJ databases">
        <title>Isolation and Characterization of Methanofollis Species from Methane Seep Offshore SW Taiwan.</title>
        <authorList>
            <person name="Teng N.-H."/>
            <person name="Lai M.-C."/>
            <person name="Chen S.-C."/>
        </authorList>
    </citation>
    <scope>NUCLEOTIDE SEQUENCE [LARGE SCALE GENOMIC DNA]</scope>
    <source>
        <strain evidence="11 12">FWC-SCC2</strain>
    </source>
</reference>
<protein>
    <recommendedName>
        <fullName evidence="4">NAD(+) diphosphatase</fullName>
        <ecNumber evidence="4">3.6.1.22</ecNumber>
    </recommendedName>
</protein>
<proteinExistence type="inferred from homology"/>
<dbReference type="Pfam" id="PF09296">
    <property type="entry name" value="NUDIX-like"/>
    <property type="match status" value="1"/>
</dbReference>
<dbReference type="PROSITE" id="PS00893">
    <property type="entry name" value="NUDIX_BOX"/>
    <property type="match status" value="1"/>
</dbReference>
<comment type="similarity">
    <text evidence="3">Belongs to the Nudix hydrolase family. NudC subfamily.</text>
</comment>
<evidence type="ECO:0000313" key="11">
    <source>
        <dbReference type="EMBL" id="TAJ43352.1"/>
    </source>
</evidence>
<evidence type="ECO:0000256" key="8">
    <source>
        <dbReference type="ARBA" id="ARBA00023027"/>
    </source>
</evidence>
<dbReference type="RefSeq" id="WP_130647700.1">
    <property type="nucleotide sequence ID" value="NZ_PGCL01000008.1"/>
</dbReference>
<evidence type="ECO:0000256" key="6">
    <source>
        <dbReference type="ARBA" id="ARBA00022801"/>
    </source>
</evidence>
<sequence>MKRSGRAYSTMTAFVPHYATDRLVFHDPDPTDAPPLYVHVVDAAVVCGPGGRVLHEAPPDGCGDASIPLGSLDGRQVFALGCEAVPEGFRAVPLRDLFGLVDDETLGIAGRAVQCMEFDRTHRYCGRCGTETRMKEDEIARVCPSCGLVVYPVLSPAVIVRVVRGDRILLARSPGFPRGRYSVIAGFVEPGETLEHAVQREVAEETGISVANLRYFGSQPWPFPHSLMIGFTADYAGGEVRPDGVEVEEAAWFTADSLPDLPGRASISRALIDDWLEEQ</sequence>
<name>A0A483CQY5_9EURY</name>
<dbReference type="SUPFAM" id="SSF55811">
    <property type="entry name" value="Nudix"/>
    <property type="match status" value="2"/>
</dbReference>
<evidence type="ECO:0000256" key="9">
    <source>
        <dbReference type="ARBA" id="ARBA00023679"/>
    </source>
</evidence>
<dbReference type="InterPro" id="IPR050241">
    <property type="entry name" value="NAD-cap_RNA_hydrolase_NudC"/>
</dbReference>
<dbReference type="NCBIfam" id="NF001299">
    <property type="entry name" value="PRK00241.1"/>
    <property type="match status" value="1"/>
</dbReference>
<evidence type="ECO:0000259" key="10">
    <source>
        <dbReference type="PROSITE" id="PS51462"/>
    </source>
</evidence>
<comment type="caution">
    <text evidence="11">The sequence shown here is derived from an EMBL/GenBank/DDBJ whole genome shotgun (WGS) entry which is preliminary data.</text>
</comment>
<dbReference type="GO" id="GO:0019677">
    <property type="term" value="P:NAD+ catabolic process"/>
    <property type="evidence" value="ECO:0007669"/>
    <property type="project" value="TreeGrafter"/>
</dbReference>
<comment type="cofactor">
    <cofactor evidence="1">
        <name>Mg(2+)</name>
        <dbReference type="ChEBI" id="CHEBI:18420"/>
    </cofactor>
</comment>
<dbReference type="GO" id="GO:0046872">
    <property type="term" value="F:metal ion binding"/>
    <property type="evidence" value="ECO:0007669"/>
    <property type="project" value="UniProtKB-KW"/>
</dbReference>
<evidence type="ECO:0000256" key="7">
    <source>
        <dbReference type="ARBA" id="ARBA00022842"/>
    </source>
</evidence>
<dbReference type="Gene3D" id="3.90.79.20">
    <property type="match status" value="1"/>
</dbReference>
<dbReference type="Gene3D" id="3.90.79.10">
    <property type="entry name" value="Nucleoside Triphosphate Pyrophosphohydrolase"/>
    <property type="match status" value="1"/>
</dbReference>
<keyword evidence="8" id="KW-0520">NAD</keyword>
<dbReference type="AlphaFoldDB" id="A0A483CQY5"/>
<dbReference type="InterPro" id="IPR015797">
    <property type="entry name" value="NUDIX_hydrolase-like_dom_sf"/>
</dbReference>
<organism evidence="11 12">
    <name type="scientific">Methanofollis fontis</name>
    <dbReference type="NCBI Taxonomy" id="2052832"/>
    <lineage>
        <taxon>Archaea</taxon>
        <taxon>Methanobacteriati</taxon>
        <taxon>Methanobacteriota</taxon>
        <taxon>Stenosarchaea group</taxon>
        <taxon>Methanomicrobia</taxon>
        <taxon>Methanomicrobiales</taxon>
        <taxon>Methanomicrobiaceae</taxon>
        <taxon>Methanofollis</taxon>
    </lineage>
</organism>
<dbReference type="GO" id="GO:0005829">
    <property type="term" value="C:cytosol"/>
    <property type="evidence" value="ECO:0007669"/>
    <property type="project" value="TreeGrafter"/>
</dbReference>
<comment type="catalytic activity">
    <reaction evidence="9">
        <text>a 5'-end NAD(+)-phospho-ribonucleoside in mRNA + H2O = a 5'-end phospho-adenosine-phospho-ribonucleoside in mRNA + beta-nicotinamide D-ribonucleotide + 2 H(+)</text>
        <dbReference type="Rhea" id="RHEA:60876"/>
        <dbReference type="Rhea" id="RHEA-COMP:15698"/>
        <dbReference type="Rhea" id="RHEA-COMP:15719"/>
        <dbReference type="ChEBI" id="CHEBI:14649"/>
        <dbReference type="ChEBI" id="CHEBI:15377"/>
        <dbReference type="ChEBI" id="CHEBI:15378"/>
        <dbReference type="ChEBI" id="CHEBI:144029"/>
        <dbReference type="ChEBI" id="CHEBI:144051"/>
    </reaction>
    <physiologicalReaction direction="left-to-right" evidence="9">
        <dbReference type="Rhea" id="RHEA:60877"/>
    </physiologicalReaction>
</comment>
<dbReference type="PANTHER" id="PTHR42904:SF6">
    <property type="entry name" value="NAD-CAPPED RNA HYDROLASE NUDT12"/>
    <property type="match status" value="1"/>
</dbReference>
<gene>
    <name evidence="11" type="ORF">CUJ86_11415</name>
</gene>
<dbReference type="EC" id="3.6.1.22" evidence="4"/>
<dbReference type="InterPro" id="IPR020476">
    <property type="entry name" value="Nudix_hydrolase"/>
</dbReference>
<dbReference type="InterPro" id="IPR015375">
    <property type="entry name" value="NADH_PPase-like_N"/>
</dbReference>
<dbReference type="InterPro" id="IPR015376">
    <property type="entry name" value="Znr_NADH_PPase"/>
</dbReference>
<evidence type="ECO:0000256" key="1">
    <source>
        <dbReference type="ARBA" id="ARBA00001946"/>
    </source>
</evidence>
<dbReference type="EMBL" id="PGCL01000008">
    <property type="protein sequence ID" value="TAJ43352.1"/>
    <property type="molecule type" value="Genomic_DNA"/>
</dbReference>